<dbReference type="Gene3D" id="3.40.109.10">
    <property type="entry name" value="NADH Oxidase"/>
    <property type="match status" value="1"/>
</dbReference>
<dbReference type="InterPro" id="IPR029479">
    <property type="entry name" value="Nitroreductase"/>
</dbReference>
<dbReference type="InterPro" id="IPR000415">
    <property type="entry name" value="Nitroreductase-like"/>
</dbReference>
<dbReference type="CDD" id="cd02139">
    <property type="entry name" value="nitroreductase"/>
    <property type="match status" value="1"/>
</dbReference>
<protein>
    <recommendedName>
        <fullName evidence="3">Nitroreductase domain-containing protein</fullName>
    </recommendedName>
</protein>
<evidence type="ECO:0000259" key="3">
    <source>
        <dbReference type="Pfam" id="PF00881"/>
    </source>
</evidence>
<keyword evidence="2" id="KW-0560">Oxidoreductase</keyword>
<reference evidence="4" key="1">
    <citation type="journal article" date="2014" name="Front. Microbiol.">
        <title>High frequency of phylogenetically diverse reductive dehalogenase-homologous genes in deep subseafloor sedimentary metagenomes.</title>
        <authorList>
            <person name="Kawai M."/>
            <person name="Futagami T."/>
            <person name="Toyoda A."/>
            <person name="Takaki Y."/>
            <person name="Nishi S."/>
            <person name="Hori S."/>
            <person name="Arai W."/>
            <person name="Tsubouchi T."/>
            <person name="Morono Y."/>
            <person name="Uchiyama I."/>
            <person name="Ito T."/>
            <person name="Fujiyama A."/>
            <person name="Inagaki F."/>
            <person name="Takami H."/>
        </authorList>
    </citation>
    <scope>NUCLEOTIDE SEQUENCE</scope>
    <source>
        <strain evidence="4">Expedition CK06-06</strain>
    </source>
</reference>
<evidence type="ECO:0000256" key="1">
    <source>
        <dbReference type="ARBA" id="ARBA00007118"/>
    </source>
</evidence>
<dbReference type="GO" id="GO:0016491">
    <property type="term" value="F:oxidoreductase activity"/>
    <property type="evidence" value="ECO:0007669"/>
    <property type="project" value="UniProtKB-KW"/>
</dbReference>
<evidence type="ECO:0000313" key="4">
    <source>
        <dbReference type="EMBL" id="GAH75860.1"/>
    </source>
</evidence>
<name>X1J2W6_9ZZZZ</name>
<dbReference type="PANTHER" id="PTHR43673">
    <property type="entry name" value="NAD(P)H NITROREDUCTASE YDGI-RELATED"/>
    <property type="match status" value="1"/>
</dbReference>
<dbReference type="EMBL" id="BARU01026354">
    <property type="protein sequence ID" value="GAH75860.1"/>
    <property type="molecule type" value="Genomic_DNA"/>
</dbReference>
<proteinExistence type="inferred from homology"/>
<sequence>MDYYEVIRKRRSVRKYQDQDVEEDKLKRILEAARIAPSATNAQPWRFIVVRKKEVREKLKAAYPRPWFWTAPVVICACGITSEAWRRSDGKSYLDVDVAIAMDHLILAATAEGLGTCWIGAFESFEIKRILNLPPGIEPIALTPLGYPAALPESKSRKPWDEVIQYI</sequence>
<dbReference type="SUPFAM" id="SSF55469">
    <property type="entry name" value="FMN-dependent nitroreductase-like"/>
    <property type="match status" value="1"/>
</dbReference>
<dbReference type="PANTHER" id="PTHR43673:SF10">
    <property type="entry name" value="NADH DEHYDROGENASE_NAD(P)H NITROREDUCTASE XCC3605-RELATED"/>
    <property type="match status" value="1"/>
</dbReference>
<evidence type="ECO:0000256" key="2">
    <source>
        <dbReference type="ARBA" id="ARBA00023002"/>
    </source>
</evidence>
<dbReference type="AlphaFoldDB" id="X1J2W6"/>
<dbReference type="Pfam" id="PF00881">
    <property type="entry name" value="Nitroreductase"/>
    <property type="match status" value="2"/>
</dbReference>
<comment type="similarity">
    <text evidence="1">Belongs to the nitroreductase family.</text>
</comment>
<comment type="caution">
    <text evidence="4">The sequence shown here is derived from an EMBL/GenBank/DDBJ whole genome shotgun (WGS) entry which is preliminary data.</text>
</comment>
<feature type="domain" description="Nitroreductase" evidence="3">
    <location>
        <begin position="7"/>
        <end position="61"/>
    </location>
</feature>
<feature type="domain" description="Nitroreductase" evidence="3">
    <location>
        <begin position="63"/>
        <end position="147"/>
    </location>
</feature>
<accession>X1J2W6</accession>
<gene>
    <name evidence="4" type="ORF">S03H2_42347</name>
</gene>
<organism evidence="4">
    <name type="scientific">marine sediment metagenome</name>
    <dbReference type="NCBI Taxonomy" id="412755"/>
    <lineage>
        <taxon>unclassified sequences</taxon>
        <taxon>metagenomes</taxon>
        <taxon>ecological metagenomes</taxon>
    </lineage>
</organism>